<evidence type="ECO:0000313" key="9">
    <source>
        <dbReference type="Proteomes" id="UP000830401"/>
    </source>
</evidence>
<keyword evidence="3 6" id="KW-0812">Transmembrane</keyword>
<gene>
    <name evidence="8" type="ORF">MUN86_16915</name>
</gene>
<protein>
    <submittedName>
        <fullName evidence="8">RDD family protein</fullName>
    </submittedName>
</protein>
<organism evidence="8 9">
    <name type="scientific">Hymenobacter volaticus</name>
    <dbReference type="NCBI Taxonomy" id="2932254"/>
    <lineage>
        <taxon>Bacteria</taxon>
        <taxon>Pseudomonadati</taxon>
        <taxon>Bacteroidota</taxon>
        <taxon>Cytophagia</taxon>
        <taxon>Cytophagales</taxon>
        <taxon>Hymenobacteraceae</taxon>
        <taxon>Hymenobacter</taxon>
    </lineage>
</organism>
<evidence type="ECO:0000259" key="7">
    <source>
        <dbReference type="Pfam" id="PF06271"/>
    </source>
</evidence>
<reference evidence="8" key="1">
    <citation type="submission" date="2022-04" db="EMBL/GenBank/DDBJ databases">
        <title>Hymenobacter sp. isolated from the air.</title>
        <authorList>
            <person name="Won M."/>
            <person name="Lee C.-M."/>
            <person name="Woen H.-Y."/>
            <person name="Kwon S.-W."/>
        </authorList>
    </citation>
    <scope>NUCLEOTIDE SEQUENCE</scope>
    <source>
        <strain evidence="8">5420S-77</strain>
    </source>
</reference>
<feature type="domain" description="RDD" evidence="7">
    <location>
        <begin position="11"/>
        <end position="121"/>
    </location>
</feature>
<evidence type="ECO:0000256" key="3">
    <source>
        <dbReference type="ARBA" id="ARBA00022692"/>
    </source>
</evidence>
<dbReference type="PANTHER" id="PTHR36115:SF4">
    <property type="entry name" value="MEMBRANE PROTEIN"/>
    <property type="match status" value="1"/>
</dbReference>
<feature type="transmembrane region" description="Helical" evidence="6">
    <location>
        <begin position="57"/>
        <end position="74"/>
    </location>
</feature>
<keyword evidence="9" id="KW-1185">Reference proteome</keyword>
<keyword evidence="5 6" id="KW-0472">Membrane</keyword>
<dbReference type="Pfam" id="PF06271">
    <property type="entry name" value="RDD"/>
    <property type="match status" value="1"/>
</dbReference>
<name>A0ABY4G300_9BACT</name>
<evidence type="ECO:0000256" key="5">
    <source>
        <dbReference type="ARBA" id="ARBA00023136"/>
    </source>
</evidence>
<evidence type="ECO:0000313" key="8">
    <source>
        <dbReference type="EMBL" id="UOQ65222.1"/>
    </source>
</evidence>
<evidence type="ECO:0000256" key="2">
    <source>
        <dbReference type="ARBA" id="ARBA00022475"/>
    </source>
</evidence>
<proteinExistence type="predicted"/>
<comment type="subcellular location">
    <subcellularLocation>
        <location evidence="1">Cell membrane</location>
        <topology evidence="1">Multi-pass membrane protein</topology>
    </subcellularLocation>
</comment>
<feature type="transmembrane region" description="Helical" evidence="6">
    <location>
        <begin position="20"/>
        <end position="45"/>
    </location>
</feature>
<sequence length="140" mass="15603">MLNSPLAMTSASTGQRIINYIVDLITFYVIIFFLGATYSMIAAIIDNQAMLDGLDSPWTTFISFVIMLSYYFIMESMTGRTMGKIATRTRVVMEDGSKLTTTAAFQRTLSRIIPFEAFTFFGGGPGLHDRLAKTRVVKVD</sequence>
<keyword evidence="4 6" id="KW-1133">Transmembrane helix</keyword>
<dbReference type="InterPro" id="IPR051791">
    <property type="entry name" value="Pra-immunoreactive"/>
</dbReference>
<dbReference type="Proteomes" id="UP000830401">
    <property type="component" value="Chromosome"/>
</dbReference>
<dbReference type="RefSeq" id="WP_245119230.1">
    <property type="nucleotide sequence ID" value="NZ_CP095061.1"/>
</dbReference>
<evidence type="ECO:0000256" key="6">
    <source>
        <dbReference type="SAM" id="Phobius"/>
    </source>
</evidence>
<dbReference type="EMBL" id="CP095061">
    <property type="protein sequence ID" value="UOQ65222.1"/>
    <property type="molecule type" value="Genomic_DNA"/>
</dbReference>
<dbReference type="InterPro" id="IPR010432">
    <property type="entry name" value="RDD"/>
</dbReference>
<evidence type="ECO:0000256" key="4">
    <source>
        <dbReference type="ARBA" id="ARBA00022989"/>
    </source>
</evidence>
<accession>A0ABY4G300</accession>
<evidence type="ECO:0000256" key="1">
    <source>
        <dbReference type="ARBA" id="ARBA00004651"/>
    </source>
</evidence>
<dbReference type="PANTHER" id="PTHR36115">
    <property type="entry name" value="PROLINE-RICH ANTIGEN HOMOLOG-RELATED"/>
    <property type="match status" value="1"/>
</dbReference>
<keyword evidence="2" id="KW-1003">Cell membrane</keyword>